<dbReference type="Proteomes" id="UP000018234">
    <property type="component" value="Unassembled WGS sequence"/>
</dbReference>
<gene>
    <name evidence="1" type="ORF">FSS13T_22480</name>
</gene>
<comment type="caution">
    <text evidence="1">The sequence shown here is derived from an EMBL/GenBank/DDBJ whole genome shotgun (WGS) entry which is preliminary data.</text>
</comment>
<reference evidence="1 2" key="1">
    <citation type="submission" date="2013-08" db="EMBL/GenBank/DDBJ databases">
        <title>Flavobacterium saliperosum type strain genome sequencing.</title>
        <authorList>
            <person name="Lee K."/>
            <person name="Yi H."/>
            <person name="Park S."/>
            <person name="Chun J."/>
        </authorList>
    </citation>
    <scope>NUCLEOTIDE SEQUENCE [LARGE SCALE GENOMIC DNA]</scope>
    <source>
        <strain evidence="1 2">S13</strain>
    </source>
</reference>
<name>A0ABN0QEZ6_9FLAO</name>
<evidence type="ECO:0000313" key="1">
    <source>
        <dbReference type="EMBL" id="ESU23940.1"/>
    </source>
</evidence>
<organism evidence="1 2">
    <name type="scientific">Flavobacterium saliperosum S13</name>
    <dbReference type="NCBI Taxonomy" id="1341155"/>
    <lineage>
        <taxon>Bacteria</taxon>
        <taxon>Pseudomonadati</taxon>
        <taxon>Bacteroidota</taxon>
        <taxon>Flavobacteriia</taxon>
        <taxon>Flavobacteriales</taxon>
        <taxon>Flavobacteriaceae</taxon>
        <taxon>Flavobacterium</taxon>
    </lineage>
</organism>
<dbReference type="EMBL" id="AVFO01000041">
    <property type="protein sequence ID" value="ESU23940.1"/>
    <property type="molecule type" value="Genomic_DNA"/>
</dbReference>
<proteinExistence type="predicted"/>
<accession>A0ABN0QEZ6</accession>
<sequence length="42" mass="5006">MLFYEMVFLLMSFNQRMFVDDGNDTLRVAKKIMGVVLIKMIF</sequence>
<keyword evidence="2" id="KW-1185">Reference proteome</keyword>
<evidence type="ECO:0000313" key="2">
    <source>
        <dbReference type="Proteomes" id="UP000018234"/>
    </source>
</evidence>
<protein>
    <submittedName>
        <fullName evidence="1">Uncharacterized protein</fullName>
    </submittedName>
</protein>